<protein>
    <submittedName>
        <fullName evidence="2">Uncharacterized protein</fullName>
    </submittedName>
</protein>
<feature type="transmembrane region" description="Helical" evidence="1">
    <location>
        <begin position="303"/>
        <end position="323"/>
    </location>
</feature>
<evidence type="ECO:0000313" key="2">
    <source>
        <dbReference type="EMBL" id="KAK0645081.1"/>
    </source>
</evidence>
<comment type="caution">
    <text evidence="2">The sequence shown here is derived from an EMBL/GenBank/DDBJ whole genome shotgun (WGS) entry which is preliminary data.</text>
</comment>
<evidence type="ECO:0000256" key="1">
    <source>
        <dbReference type="SAM" id="Phobius"/>
    </source>
</evidence>
<evidence type="ECO:0000313" key="3">
    <source>
        <dbReference type="Proteomes" id="UP001175001"/>
    </source>
</evidence>
<sequence length="367" mass="40336">MSHVPTTAIRKSQVNMALQDVAESLNLNELLRQEAEAIHDRFSQTVLANSLVHWSPDEPSVMVLLPISGRSFPIGNPATSPPTTSEEQQPSFFLLRFDLDLTAADDNSAQTISLNQHALHPHATPATSRISALHIPTNTHLNASDLWSLSDHHARHDQGLRYNLAVQTTISPSPADTTALSITVDVVAAAQQQSIDKSSFCARSWLLPYLLPRRVCPSRQTRSPLLLLNADSAQRVVQVDAVLPGGDGERFGGAWIEEVRLLERRAVWEDGEGWRGPPAVDVAGLLALEEGTGRRCGEVGREGLEGVLFDAVLVLVVFGFVVMGRWMRKKGWNEAAGQRMSCMLDEKRIRGGDEERGLHRDEKSGQM</sequence>
<dbReference type="Proteomes" id="UP001175001">
    <property type="component" value="Unassembled WGS sequence"/>
</dbReference>
<organism evidence="2 3">
    <name type="scientific">Lasiodiplodia hormozganensis</name>
    <dbReference type="NCBI Taxonomy" id="869390"/>
    <lineage>
        <taxon>Eukaryota</taxon>
        <taxon>Fungi</taxon>
        <taxon>Dikarya</taxon>
        <taxon>Ascomycota</taxon>
        <taxon>Pezizomycotina</taxon>
        <taxon>Dothideomycetes</taxon>
        <taxon>Dothideomycetes incertae sedis</taxon>
        <taxon>Botryosphaeriales</taxon>
        <taxon>Botryosphaeriaceae</taxon>
        <taxon>Lasiodiplodia</taxon>
    </lineage>
</organism>
<accession>A0AA40CN46</accession>
<proteinExistence type="predicted"/>
<reference evidence="2" key="1">
    <citation type="submission" date="2023-06" db="EMBL/GenBank/DDBJ databases">
        <title>Multi-omics analyses reveal the molecular pathogenesis toolkit of Lasiodiplodia hormozganensis, a cross-kingdom pathogen.</title>
        <authorList>
            <person name="Felix C."/>
            <person name="Meneses R."/>
            <person name="Goncalves M.F.M."/>
            <person name="Tilleman L."/>
            <person name="Duarte A.S."/>
            <person name="Jorrin-Novo J.V."/>
            <person name="Van De Peer Y."/>
            <person name="Deforce D."/>
            <person name="Van Nieuwerburgh F."/>
            <person name="Esteves A.C."/>
            <person name="Alves A."/>
        </authorList>
    </citation>
    <scope>NUCLEOTIDE SEQUENCE</scope>
    <source>
        <strain evidence="2">CBS 339.90</strain>
    </source>
</reference>
<keyword evidence="1" id="KW-0472">Membrane</keyword>
<name>A0AA40CN46_9PEZI</name>
<keyword evidence="3" id="KW-1185">Reference proteome</keyword>
<keyword evidence="1" id="KW-1133">Transmembrane helix</keyword>
<dbReference type="AlphaFoldDB" id="A0AA40CN46"/>
<dbReference type="EMBL" id="JAUJDW010000059">
    <property type="protein sequence ID" value="KAK0645081.1"/>
    <property type="molecule type" value="Genomic_DNA"/>
</dbReference>
<gene>
    <name evidence="2" type="ORF">DIS24_g8251</name>
</gene>
<keyword evidence="1" id="KW-0812">Transmembrane</keyword>